<keyword evidence="2" id="KW-0808">Transferase</keyword>
<dbReference type="Gene3D" id="3.40.50.2000">
    <property type="entry name" value="Glycogen Phosphorylase B"/>
    <property type="match status" value="2"/>
</dbReference>
<dbReference type="Pfam" id="PF13439">
    <property type="entry name" value="Glyco_transf_4"/>
    <property type="match status" value="1"/>
</dbReference>
<proteinExistence type="predicted"/>
<gene>
    <name evidence="2" type="ORF">HZS55_11595</name>
</gene>
<sequence>MVRTLQLVTSRRPFFEQQVEVLERNGVTCTVVPVPGGSRERSLAEYARFYARVLGAARGSDIDLVHANYGLTAPAALAQPVRPVVLSLWGSDLLGRYGTVSEQCARFADEVVVMSAEMAAALDRDSTVVPHGIDTDRFAPEPHEAALDAVGWDGDATHVLFPYDTGRAEKNYPRAERVVERARDAVEGALELHAVSGVPHEEVPTYMNAADAMLLTSDREGSPNAVKEALSCNLPVVATPVGDVPDLLDGVDCSAVADTDAALAEALAAALAPTTEPNGRQRAREFGLERMGEGLLGVYERALDGEVSAA</sequence>
<keyword evidence="3" id="KW-1185">Reference proteome</keyword>
<dbReference type="OrthoDB" id="193395at2157"/>
<dbReference type="GO" id="GO:0016740">
    <property type="term" value="F:transferase activity"/>
    <property type="evidence" value="ECO:0007669"/>
    <property type="project" value="UniProtKB-KW"/>
</dbReference>
<dbReference type="Pfam" id="PF13692">
    <property type="entry name" value="Glyco_trans_1_4"/>
    <property type="match status" value="1"/>
</dbReference>
<name>A0A7D5P341_9EURY</name>
<dbReference type="EMBL" id="CP058910">
    <property type="protein sequence ID" value="QLH77901.1"/>
    <property type="molecule type" value="Genomic_DNA"/>
</dbReference>
<dbReference type="Proteomes" id="UP000509667">
    <property type="component" value="Chromosome"/>
</dbReference>
<dbReference type="KEGG" id="hrr:HZS55_11595"/>
<dbReference type="InterPro" id="IPR028098">
    <property type="entry name" value="Glyco_trans_4-like_N"/>
</dbReference>
<accession>A0A7D5P341</accession>
<dbReference type="SUPFAM" id="SSF53756">
    <property type="entry name" value="UDP-Glycosyltransferase/glycogen phosphorylase"/>
    <property type="match status" value="1"/>
</dbReference>
<dbReference type="RefSeq" id="WP_179907825.1">
    <property type="nucleotide sequence ID" value="NZ_CP058910.1"/>
</dbReference>
<protein>
    <submittedName>
        <fullName evidence="2">Glycosyltransferase</fullName>
    </submittedName>
</protein>
<evidence type="ECO:0000313" key="3">
    <source>
        <dbReference type="Proteomes" id="UP000509667"/>
    </source>
</evidence>
<dbReference type="PANTHER" id="PTHR12526">
    <property type="entry name" value="GLYCOSYLTRANSFERASE"/>
    <property type="match status" value="1"/>
</dbReference>
<evidence type="ECO:0000259" key="1">
    <source>
        <dbReference type="Pfam" id="PF13439"/>
    </source>
</evidence>
<dbReference type="GeneID" id="56078516"/>
<dbReference type="AlphaFoldDB" id="A0A7D5P341"/>
<feature type="domain" description="Glycosyltransferase subfamily 4-like N-terminal" evidence="1">
    <location>
        <begin position="8"/>
        <end position="137"/>
    </location>
</feature>
<organism evidence="2 3">
    <name type="scientific">Halosimplex rubrum</name>
    <dbReference type="NCBI Taxonomy" id="869889"/>
    <lineage>
        <taxon>Archaea</taxon>
        <taxon>Methanobacteriati</taxon>
        <taxon>Methanobacteriota</taxon>
        <taxon>Stenosarchaea group</taxon>
        <taxon>Halobacteria</taxon>
        <taxon>Halobacteriales</taxon>
        <taxon>Haloarculaceae</taxon>
        <taxon>Halosimplex</taxon>
    </lineage>
</organism>
<evidence type="ECO:0000313" key="2">
    <source>
        <dbReference type="EMBL" id="QLH77901.1"/>
    </source>
</evidence>
<reference evidence="2 3" key="1">
    <citation type="submission" date="2020-07" db="EMBL/GenBank/DDBJ databases">
        <title>Halosimplex pelagicum sp. nov. and Halosimplex rubrum sp. nov., isolated from salted brown alga Laminaria, and emended description of the genus Halosimplex.</title>
        <authorList>
            <person name="Cui H."/>
        </authorList>
    </citation>
    <scope>NUCLEOTIDE SEQUENCE [LARGE SCALE GENOMIC DNA]</scope>
    <source>
        <strain evidence="2 3">R27</strain>
    </source>
</reference>